<dbReference type="GO" id="GO:0016747">
    <property type="term" value="F:acyltransferase activity, transferring groups other than amino-acyl groups"/>
    <property type="evidence" value="ECO:0007669"/>
    <property type="project" value="TreeGrafter"/>
</dbReference>
<dbReference type="PANTHER" id="PTHR31642:SF310">
    <property type="entry name" value="FATTY ALCOHOL:CAFFEOYL-COA ACYLTRANSFERASE"/>
    <property type="match status" value="1"/>
</dbReference>
<dbReference type="Proteomes" id="UP000289323">
    <property type="component" value="Unassembled WGS sequence"/>
</dbReference>
<name>A0A3S5CXE8_9PEZI</name>
<evidence type="ECO:0000313" key="3">
    <source>
        <dbReference type="Proteomes" id="UP000289323"/>
    </source>
</evidence>
<evidence type="ECO:0000256" key="1">
    <source>
        <dbReference type="ARBA" id="ARBA00022679"/>
    </source>
</evidence>
<sequence length="509" mass="55522">MSVPELTHVPLGPFDHWVPRGYFHVAHYLPLKTGVTVAQAFDLLHEGLHRVFVEQPWLDGQVGAQAPSTPGWRPGQLEIRHRPTITADGPRPRQLRLKELATDLDYETLRELGFPLDAFSDAELAPYGPDSFATDPATAPCDVFAAQANFLPGGCLLVAAIHHVVCDEGSFFRILNLWGGHCASLQTGAPPPEPLPAGSLDRRILREIWEKEKPAKTDPEGWRLIGLDPRGFQADAQLHAEQPPLPPPPAKPAHVTNTGGERKMKSGVFYVSPERFAALGKDVAGEVGAESRVTVNDAIAALLWRCLMRARAAAMRAQGVSIADARGVLLQINDGRGNYSPAMPQTYIGNLAYHAISTLPLEKLVDPKTPLGTVAALLRRNWEAVSSADLLNMFSLVDALSSYDELGRAHPAMGAADGTLLQFISSLIGVSMDSMCFGDGPVFANRGFVEALRPLLDAYIPAARLCNILPRHMTGGVEIVTNLYQDEYELLLLDDEFSRYVLCLCWPED</sequence>
<reference evidence="2 3" key="1">
    <citation type="submission" date="2018-04" db="EMBL/GenBank/DDBJ databases">
        <authorList>
            <person name="Huttner S."/>
            <person name="Dainat J."/>
        </authorList>
    </citation>
    <scope>NUCLEOTIDE SEQUENCE [LARGE SCALE GENOMIC DNA]</scope>
</reference>
<gene>
    <name evidence="2" type="ORF">TT172_LOCUS6549</name>
</gene>
<accession>A0A3S5CXE8</accession>
<protein>
    <submittedName>
        <fullName evidence="2">7e2ac818-b725-4a20-bea9-1f614c87901d</fullName>
    </submittedName>
</protein>
<dbReference type="InterPro" id="IPR050317">
    <property type="entry name" value="Plant_Fungal_Acyltransferase"/>
</dbReference>
<dbReference type="EMBL" id="OUUZ01000012">
    <property type="protein sequence ID" value="SPQ24130.1"/>
    <property type="molecule type" value="Genomic_DNA"/>
</dbReference>
<dbReference type="Pfam" id="PF02458">
    <property type="entry name" value="Transferase"/>
    <property type="match status" value="1"/>
</dbReference>
<dbReference type="PANTHER" id="PTHR31642">
    <property type="entry name" value="TRICHOTHECENE 3-O-ACETYLTRANSFERASE"/>
    <property type="match status" value="1"/>
</dbReference>
<proteinExistence type="predicted"/>
<dbReference type="InterPro" id="IPR023213">
    <property type="entry name" value="CAT-like_dom_sf"/>
</dbReference>
<dbReference type="AlphaFoldDB" id="A0A3S5CXE8"/>
<evidence type="ECO:0000313" key="2">
    <source>
        <dbReference type="EMBL" id="SPQ24130.1"/>
    </source>
</evidence>
<organism evidence="2 3">
    <name type="scientific">Thermothielavioides terrestris</name>
    <dbReference type="NCBI Taxonomy" id="2587410"/>
    <lineage>
        <taxon>Eukaryota</taxon>
        <taxon>Fungi</taxon>
        <taxon>Dikarya</taxon>
        <taxon>Ascomycota</taxon>
        <taxon>Pezizomycotina</taxon>
        <taxon>Sordariomycetes</taxon>
        <taxon>Sordariomycetidae</taxon>
        <taxon>Sordariales</taxon>
        <taxon>Chaetomiaceae</taxon>
        <taxon>Thermothielavioides</taxon>
    </lineage>
</organism>
<dbReference type="Gene3D" id="3.30.559.10">
    <property type="entry name" value="Chloramphenicol acetyltransferase-like domain"/>
    <property type="match status" value="2"/>
</dbReference>
<keyword evidence="1" id="KW-0808">Transferase</keyword>